<dbReference type="GO" id="GO:0009002">
    <property type="term" value="F:serine-type D-Ala-D-Ala carboxypeptidase activity"/>
    <property type="evidence" value="ECO:0007669"/>
    <property type="project" value="UniProtKB-EC"/>
</dbReference>
<evidence type="ECO:0000256" key="9">
    <source>
        <dbReference type="ARBA" id="ARBA00023316"/>
    </source>
</evidence>
<dbReference type="InterPro" id="IPR050396">
    <property type="entry name" value="Glycosyltr_51/Transpeptidase"/>
</dbReference>
<dbReference type="OrthoDB" id="9766909at2"/>
<evidence type="ECO:0000256" key="8">
    <source>
        <dbReference type="ARBA" id="ARBA00023136"/>
    </source>
</evidence>
<sequence length="212" mass="24539">MKWFSRLMVLGVVVFVVYAYQLHTLVKVEFSKPLDATNSNLALKNHPTALINMLLIVEDQSFFKHNGVDFTEIARVIRDYWVDGKKIRGASTITQQLIKNTLLTHERTLGRKTKEALLALLLELSFDKETILNRYMNSVYLGQYGNNEVHGFQRASQFYFNKKLNKLSLEGLATLVALLKGPSYYHPIKHPSRLVKRRNLVLHLYNKYKIAK</sequence>
<dbReference type="Pfam" id="PF00912">
    <property type="entry name" value="Transgly"/>
    <property type="match status" value="1"/>
</dbReference>
<keyword evidence="3" id="KW-1003">Cell membrane</keyword>
<dbReference type="RefSeq" id="WP_066043701.1">
    <property type="nucleotide sequence ID" value="NZ_AP013042.1"/>
</dbReference>
<dbReference type="Gene3D" id="1.10.3810.10">
    <property type="entry name" value="Biosynthetic peptidoglycan transglycosylase-like"/>
    <property type="match status" value="1"/>
</dbReference>
<evidence type="ECO:0000256" key="1">
    <source>
        <dbReference type="ARBA" id="ARBA00004236"/>
    </source>
</evidence>
<evidence type="ECO:0000313" key="14">
    <source>
        <dbReference type="Proteomes" id="UP000067399"/>
    </source>
</evidence>
<comment type="catalytic activity">
    <reaction evidence="10">
        <text>Preferential cleavage: (Ac)2-L-Lys-D-Ala-|-D-Ala. Also transpeptidation of peptidyl-alanyl moieties that are N-acyl substituents of D-alanine.</text>
        <dbReference type="EC" id="3.4.16.4"/>
    </reaction>
</comment>
<evidence type="ECO:0000256" key="6">
    <source>
        <dbReference type="ARBA" id="ARBA00022960"/>
    </source>
</evidence>
<protein>
    <submittedName>
        <fullName evidence="13">Glycosyl transferase family protein</fullName>
    </submittedName>
</protein>
<comment type="catalytic activity">
    <reaction evidence="11">
        <text>[GlcNAc-(1-&gt;4)-Mur2Ac(oyl-L-Ala-gamma-D-Glu-L-Lys-D-Ala-D-Ala)](n)-di-trans,octa-cis-undecaprenyl diphosphate + beta-D-GlcNAc-(1-&gt;4)-Mur2Ac(oyl-L-Ala-gamma-D-Glu-L-Lys-D-Ala-D-Ala)-di-trans,octa-cis-undecaprenyl diphosphate = [GlcNAc-(1-&gt;4)-Mur2Ac(oyl-L-Ala-gamma-D-Glu-L-Lys-D-Ala-D-Ala)](n+1)-di-trans,octa-cis-undecaprenyl diphosphate + di-trans,octa-cis-undecaprenyl diphosphate + H(+)</text>
        <dbReference type="Rhea" id="RHEA:23708"/>
        <dbReference type="Rhea" id="RHEA-COMP:9602"/>
        <dbReference type="Rhea" id="RHEA-COMP:9603"/>
        <dbReference type="ChEBI" id="CHEBI:15378"/>
        <dbReference type="ChEBI" id="CHEBI:58405"/>
        <dbReference type="ChEBI" id="CHEBI:60033"/>
        <dbReference type="ChEBI" id="CHEBI:78435"/>
        <dbReference type="EC" id="2.4.99.28"/>
    </reaction>
</comment>
<proteinExistence type="predicted"/>
<comment type="subcellular location">
    <subcellularLocation>
        <location evidence="1">Cell membrane</location>
    </subcellularLocation>
</comment>
<evidence type="ECO:0000313" key="13">
    <source>
        <dbReference type="EMBL" id="BAS67514.1"/>
    </source>
</evidence>
<dbReference type="PANTHER" id="PTHR32282">
    <property type="entry name" value="BINDING PROTEIN TRANSPEPTIDASE, PUTATIVE-RELATED"/>
    <property type="match status" value="1"/>
</dbReference>
<evidence type="ECO:0000256" key="11">
    <source>
        <dbReference type="ARBA" id="ARBA00049902"/>
    </source>
</evidence>
<reference evidence="13 14" key="1">
    <citation type="journal article" date="2000" name="Mar. Ecol. Prog. Ser.">
        <title>Phylogenetic characterization of endosymbionts in three hydrothermal vent mussels: influence on host distributions.</title>
        <authorList>
            <person name="Fujiwara Y."/>
            <person name="Takai K."/>
            <person name="Uematsu K."/>
            <person name="Tsuchida S."/>
            <person name="Hunt J.C."/>
            <person name="Hashimoto J."/>
        </authorList>
    </citation>
    <scope>NUCLEOTIDE SEQUENCE [LARGE SCALE GENOMIC DNA]</scope>
    <source>
        <strain evidence="13 14">Myojin Knoll</strain>
    </source>
</reference>
<dbReference type="Proteomes" id="UP000067399">
    <property type="component" value="Chromosome"/>
</dbReference>
<dbReference type="GO" id="GO:0008955">
    <property type="term" value="F:peptidoglycan glycosyltransferase activity"/>
    <property type="evidence" value="ECO:0007669"/>
    <property type="project" value="UniProtKB-EC"/>
</dbReference>
<dbReference type="InterPro" id="IPR036950">
    <property type="entry name" value="PBP_transglycosylase"/>
</dbReference>
<keyword evidence="14" id="KW-1185">Reference proteome</keyword>
<evidence type="ECO:0000259" key="12">
    <source>
        <dbReference type="Pfam" id="PF00912"/>
    </source>
</evidence>
<dbReference type="PANTHER" id="PTHR32282:SF11">
    <property type="entry name" value="PENICILLIN-BINDING PROTEIN 1B"/>
    <property type="match status" value="1"/>
</dbReference>
<dbReference type="KEGG" id="ebh:BSEPE_0505"/>
<keyword evidence="8" id="KW-0472">Membrane</keyword>
<evidence type="ECO:0000256" key="4">
    <source>
        <dbReference type="ARBA" id="ARBA00022676"/>
    </source>
</evidence>
<dbReference type="GO" id="GO:0008360">
    <property type="term" value="P:regulation of cell shape"/>
    <property type="evidence" value="ECO:0007669"/>
    <property type="project" value="UniProtKB-KW"/>
</dbReference>
<evidence type="ECO:0000256" key="7">
    <source>
        <dbReference type="ARBA" id="ARBA00022984"/>
    </source>
</evidence>
<keyword evidence="7" id="KW-0573">Peptidoglycan synthesis</keyword>
<keyword evidence="9" id="KW-0961">Cell wall biogenesis/degradation</keyword>
<dbReference type="GO" id="GO:0030288">
    <property type="term" value="C:outer membrane-bounded periplasmic space"/>
    <property type="evidence" value="ECO:0007669"/>
    <property type="project" value="TreeGrafter"/>
</dbReference>
<evidence type="ECO:0000256" key="5">
    <source>
        <dbReference type="ARBA" id="ARBA00022679"/>
    </source>
</evidence>
<dbReference type="InterPro" id="IPR023346">
    <property type="entry name" value="Lysozyme-like_dom_sf"/>
</dbReference>
<comment type="pathway">
    <text evidence="2">Cell wall biogenesis; peptidoglycan biosynthesis.</text>
</comment>
<dbReference type="EMBL" id="AP013042">
    <property type="protein sequence ID" value="BAS67514.1"/>
    <property type="molecule type" value="Genomic_DNA"/>
</dbReference>
<gene>
    <name evidence="13" type="ORF">BSEPE_0505</name>
</gene>
<dbReference type="GO" id="GO:0071555">
    <property type="term" value="P:cell wall organization"/>
    <property type="evidence" value="ECO:0007669"/>
    <property type="project" value="UniProtKB-KW"/>
</dbReference>
<keyword evidence="5 13" id="KW-0808">Transferase</keyword>
<reference evidence="13 14" key="2">
    <citation type="journal article" date="2016" name="ISME J.">
        <title>Heterogeneous composition of key metabolic gene clusters in a vent mussel symbiont population.</title>
        <authorList>
            <person name="Ikuta T."/>
            <person name="Takaki Y."/>
            <person name="Nagai Y."/>
            <person name="Shimamura S."/>
            <person name="Tsuda M."/>
            <person name="Kawagucci S."/>
            <person name="Aoki Y."/>
            <person name="Inoue K."/>
            <person name="Teruya M."/>
            <person name="Satou K."/>
            <person name="Teruya K."/>
            <person name="Shimoji M."/>
            <person name="Tamotsu H."/>
            <person name="Hirano T."/>
            <person name="Maruyama T."/>
            <person name="Yoshida T."/>
        </authorList>
    </citation>
    <scope>NUCLEOTIDE SEQUENCE [LARGE SCALE GENOMIC DNA]</scope>
    <source>
        <strain evidence="13 14">Myojin Knoll</strain>
    </source>
</reference>
<name>A0A0P0UR54_9GAMM</name>
<dbReference type="AlphaFoldDB" id="A0A0P0UR54"/>
<dbReference type="SUPFAM" id="SSF53955">
    <property type="entry name" value="Lysozyme-like"/>
    <property type="match status" value="1"/>
</dbReference>
<keyword evidence="4" id="KW-0328">Glycosyltransferase</keyword>
<dbReference type="InterPro" id="IPR001264">
    <property type="entry name" value="Glyco_trans_51"/>
</dbReference>
<evidence type="ECO:0000256" key="10">
    <source>
        <dbReference type="ARBA" id="ARBA00034000"/>
    </source>
</evidence>
<feature type="domain" description="Glycosyl transferase family 51" evidence="12">
    <location>
        <begin position="38"/>
        <end position="203"/>
    </location>
</feature>
<evidence type="ECO:0000256" key="2">
    <source>
        <dbReference type="ARBA" id="ARBA00004752"/>
    </source>
</evidence>
<evidence type="ECO:0000256" key="3">
    <source>
        <dbReference type="ARBA" id="ARBA00022475"/>
    </source>
</evidence>
<keyword evidence="6" id="KW-0133">Cell shape</keyword>
<dbReference type="GO" id="GO:0005886">
    <property type="term" value="C:plasma membrane"/>
    <property type="evidence" value="ECO:0007669"/>
    <property type="project" value="UniProtKB-SubCell"/>
</dbReference>
<dbReference type="STRING" id="1303921.BSEPE_0505"/>
<organism evidence="13 14">
    <name type="scientific">endosymbiont of Bathymodiolus septemdierum str. Myojin knoll</name>
    <dbReference type="NCBI Taxonomy" id="1303921"/>
    <lineage>
        <taxon>Bacteria</taxon>
        <taxon>Pseudomonadati</taxon>
        <taxon>Pseudomonadota</taxon>
        <taxon>Gammaproteobacteria</taxon>
        <taxon>sulfur-oxidizing symbionts</taxon>
    </lineage>
</organism>
<accession>A0A0P0UR54</accession>
<dbReference type="GO" id="GO:0009252">
    <property type="term" value="P:peptidoglycan biosynthetic process"/>
    <property type="evidence" value="ECO:0007669"/>
    <property type="project" value="UniProtKB-KW"/>
</dbReference>